<proteinExistence type="predicted"/>
<evidence type="ECO:0000313" key="2">
    <source>
        <dbReference type="EMBL" id="MBO7743414.1"/>
    </source>
</evidence>
<name>A0ABS3W548_9BACL</name>
<evidence type="ECO:0008006" key="4">
    <source>
        <dbReference type="Google" id="ProtNLM"/>
    </source>
</evidence>
<dbReference type="RefSeq" id="WP_208846448.1">
    <property type="nucleotide sequence ID" value="NZ_JAGGDJ010000002.1"/>
</dbReference>
<organism evidence="2 3">
    <name type="scientific">Paenibacillus artemisiicola</name>
    <dbReference type="NCBI Taxonomy" id="1172618"/>
    <lineage>
        <taxon>Bacteria</taxon>
        <taxon>Bacillati</taxon>
        <taxon>Bacillota</taxon>
        <taxon>Bacilli</taxon>
        <taxon>Bacillales</taxon>
        <taxon>Paenibacillaceae</taxon>
        <taxon>Paenibacillus</taxon>
    </lineage>
</organism>
<evidence type="ECO:0000313" key="3">
    <source>
        <dbReference type="Proteomes" id="UP000670947"/>
    </source>
</evidence>
<protein>
    <recommendedName>
        <fullName evidence="4">Copper amine oxidase-like protein</fullName>
    </recommendedName>
</protein>
<sequence>MKKKLALMFLATALTSSVGSAYAATNLEPIKAFFNRSATFVLNGELWQPKDDKGKPMSAIVYNGANYLPVRALSEALKIPIKYDAASQKVYIGAVPGEKTPIFAMPMEIDNVYAVLSKDPAETKVKDKQYKQVLKIDQYGDITFTIDRQYKKLYLDAAVVDPGEYDVEFSLYNAGEAAGNTASTVLETQSVSPKDAVKRLAFDVAGLDKIKIHVQSHNLNPYIYARIVDTSYFE</sequence>
<accession>A0ABS3W548</accession>
<keyword evidence="3" id="KW-1185">Reference proteome</keyword>
<dbReference type="Proteomes" id="UP000670947">
    <property type="component" value="Unassembled WGS sequence"/>
</dbReference>
<feature type="signal peptide" evidence="1">
    <location>
        <begin position="1"/>
        <end position="23"/>
    </location>
</feature>
<reference evidence="2 3" key="1">
    <citation type="submission" date="2021-03" db="EMBL/GenBank/DDBJ databases">
        <title>Paenibacillus artemisicola MWE-103 whole genome sequence.</title>
        <authorList>
            <person name="Ham Y.J."/>
        </authorList>
    </citation>
    <scope>NUCLEOTIDE SEQUENCE [LARGE SCALE GENOMIC DNA]</scope>
    <source>
        <strain evidence="2 3">MWE-103</strain>
    </source>
</reference>
<evidence type="ECO:0000256" key="1">
    <source>
        <dbReference type="SAM" id="SignalP"/>
    </source>
</evidence>
<keyword evidence="1" id="KW-0732">Signal</keyword>
<comment type="caution">
    <text evidence="2">The sequence shown here is derived from an EMBL/GenBank/DDBJ whole genome shotgun (WGS) entry which is preliminary data.</text>
</comment>
<feature type="chain" id="PRO_5046543553" description="Copper amine oxidase-like protein" evidence="1">
    <location>
        <begin position="24"/>
        <end position="234"/>
    </location>
</feature>
<dbReference type="EMBL" id="JAGGDJ010000002">
    <property type="protein sequence ID" value="MBO7743414.1"/>
    <property type="molecule type" value="Genomic_DNA"/>
</dbReference>
<gene>
    <name evidence="2" type="ORF">I8J29_04355</name>
</gene>